<keyword evidence="3" id="KW-1185">Reference proteome</keyword>
<sequence>MRGKIAALITTLGVLAAGCTAGTPRPAELSKEIESFPFGDTEWYDAVVDTTLTLKGGLAHRETDGPEYPGGLDWRMLGPPAYTDIDDDGDEDAAVGLYSAGGQMVSQTWFVWLWTEHTAKQVRHPLAASSRCDGFIESVTAKRGAFSVRASLSEEEDSCASGGGTPITYEVGLRGDWPVRTSPAYGPLETCNTREQTKQVTPARDLQLRVAADDASPPIGSRTRYDAVLVAPLDLTVLPDGKGNFEWLLVTAVQGAEKVCGWARVADIVGL</sequence>
<feature type="chain" id="PRO_5039281528" description="VCBS repeat-containing protein" evidence="1">
    <location>
        <begin position="22"/>
        <end position="271"/>
    </location>
</feature>
<dbReference type="EMBL" id="RSEC01000062">
    <property type="protein sequence ID" value="RSD08627.1"/>
    <property type="molecule type" value="Genomic_DNA"/>
</dbReference>
<organism evidence="2 3">
    <name type="scientific">Amycolatopsis eburnea</name>
    <dbReference type="NCBI Taxonomy" id="2267691"/>
    <lineage>
        <taxon>Bacteria</taxon>
        <taxon>Bacillati</taxon>
        <taxon>Actinomycetota</taxon>
        <taxon>Actinomycetes</taxon>
        <taxon>Pseudonocardiales</taxon>
        <taxon>Pseudonocardiaceae</taxon>
        <taxon>Amycolatopsis</taxon>
    </lineage>
</organism>
<comment type="caution">
    <text evidence="2">The sequence shown here is derived from an EMBL/GenBank/DDBJ whole genome shotgun (WGS) entry which is preliminary data.</text>
</comment>
<reference evidence="2 3" key="1">
    <citation type="submission" date="2018-12" db="EMBL/GenBank/DDBJ databases">
        <title>Amycolatopsis eburnea sp. nov. actinomycete associate with arbuscular mycorrhiza fungal spore.</title>
        <authorList>
            <person name="Lumyong S."/>
            <person name="Chaiya L."/>
        </authorList>
    </citation>
    <scope>NUCLEOTIDE SEQUENCE [LARGE SCALE GENOMIC DNA]</scope>
    <source>
        <strain evidence="2 3">GLM-1</strain>
    </source>
</reference>
<name>A0A3R9EK06_9PSEU</name>
<accession>A0A3R9EK06</accession>
<dbReference type="PROSITE" id="PS51257">
    <property type="entry name" value="PROKAR_LIPOPROTEIN"/>
    <property type="match status" value="1"/>
</dbReference>
<dbReference type="AlphaFoldDB" id="A0A3R9EK06"/>
<dbReference type="Proteomes" id="UP000267081">
    <property type="component" value="Unassembled WGS sequence"/>
</dbReference>
<evidence type="ECO:0000313" key="3">
    <source>
        <dbReference type="Proteomes" id="UP000267081"/>
    </source>
</evidence>
<dbReference type="OrthoDB" id="4868406at2"/>
<proteinExistence type="predicted"/>
<evidence type="ECO:0000256" key="1">
    <source>
        <dbReference type="SAM" id="SignalP"/>
    </source>
</evidence>
<evidence type="ECO:0008006" key="4">
    <source>
        <dbReference type="Google" id="ProtNLM"/>
    </source>
</evidence>
<dbReference type="RefSeq" id="WP_125315843.1">
    <property type="nucleotide sequence ID" value="NZ_RSEC01000062.1"/>
</dbReference>
<gene>
    <name evidence="2" type="ORF">EIY87_43530</name>
</gene>
<protein>
    <recommendedName>
        <fullName evidence="4">VCBS repeat-containing protein</fullName>
    </recommendedName>
</protein>
<feature type="signal peptide" evidence="1">
    <location>
        <begin position="1"/>
        <end position="21"/>
    </location>
</feature>
<keyword evidence="1" id="KW-0732">Signal</keyword>
<evidence type="ECO:0000313" key="2">
    <source>
        <dbReference type="EMBL" id="RSD08627.1"/>
    </source>
</evidence>